<reference evidence="1" key="1">
    <citation type="submission" date="2021-06" db="EMBL/GenBank/DDBJ databases">
        <authorList>
            <person name="Kallberg Y."/>
            <person name="Tangrot J."/>
            <person name="Rosling A."/>
        </authorList>
    </citation>
    <scope>NUCLEOTIDE SEQUENCE</scope>
    <source>
        <strain evidence="1">MA453B</strain>
    </source>
</reference>
<evidence type="ECO:0000313" key="2">
    <source>
        <dbReference type="Proteomes" id="UP000789405"/>
    </source>
</evidence>
<accession>A0A9N9IQL2</accession>
<keyword evidence="2" id="KW-1185">Reference proteome</keyword>
<sequence length="73" mass="8494">MNLDPFTNNHDNGPKSCRVNFVEQSINQIVINSNITEEDIEDSQVDKELYTQLISILENLIEILKDQQDKKNF</sequence>
<dbReference type="EMBL" id="CAJVPY010014276">
    <property type="protein sequence ID" value="CAG8745637.1"/>
    <property type="molecule type" value="Genomic_DNA"/>
</dbReference>
<dbReference type="Proteomes" id="UP000789405">
    <property type="component" value="Unassembled WGS sequence"/>
</dbReference>
<protein>
    <submittedName>
        <fullName evidence="1">28078_t:CDS:1</fullName>
    </submittedName>
</protein>
<evidence type="ECO:0000313" key="1">
    <source>
        <dbReference type="EMBL" id="CAG8745637.1"/>
    </source>
</evidence>
<dbReference type="AlphaFoldDB" id="A0A9N9IQL2"/>
<gene>
    <name evidence="1" type="ORF">DERYTH_LOCUS16410</name>
</gene>
<comment type="caution">
    <text evidence="1">The sequence shown here is derived from an EMBL/GenBank/DDBJ whole genome shotgun (WGS) entry which is preliminary data.</text>
</comment>
<name>A0A9N9IQL2_9GLOM</name>
<proteinExistence type="predicted"/>
<organism evidence="1 2">
    <name type="scientific">Dentiscutata erythropus</name>
    <dbReference type="NCBI Taxonomy" id="1348616"/>
    <lineage>
        <taxon>Eukaryota</taxon>
        <taxon>Fungi</taxon>
        <taxon>Fungi incertae sedis</taxon>
        <taxon>Mucoromycota</taxon>
        <taxon>Glomeromycotina</taxon>
        <taxon>Glomeromycetes</taxon>
        <taxon>Diversisporales</taxon>
        <taxon>Gigasporaceae</taxon>
        <taxon>Dentiscutata</taxon>
    </lineage>
</organism>